<sequence>MDTADSPTAAESGAVHRVTALSHQLVEVHLWLRDQLDLLRSDPVPALGGPADASPADVPPDPAATLRAHCLSFCAAVDRHHGSEDTAVFPALADREPRLRPVLDQLAHDHVIVAAILERVAELASRLHDDPATRTSDIRGELDGLAVILESHFRYEERTITDALDQLGRDGTLGPAAFDPRVRPAAP</sequence>
<dbReference type="EMBL" id="SMKZ01000023">
    <property type="protein sequence ID" value="TDE08578.1"/>
    <property type="molecule type" value="Genomic_DNA"/>
</dbReference>
<dbReference type="AlphaFoldDB" id="A0A4V2Z2E5"/>
<comment type="caution">
    <text evidence="2">The sequence shown here is derived from an EMBL/GenBank/DDBJ whole genome shotgun (WGS) entry which is preliminary data.</text>
</comment>
<reference evidence="2 3" key="1">
    <citation type="submission" date="2019-03" db="EMBL/GenBank/DDBJ databases">
        <title>Draft genome sequences of novel Actinobacteria.</title>
        <authorList>
            <person name="Sahin N."/>
            <person name="Ay H."/>
            <person name="Saygin H."/>
        </authorList>
    </citation>
    <scope>NUCLEOTIDE SEQUENCE [LARGE SCALE GENOMIC DNA]</scope>
    <source>
        <strain evidence="2 3">5K138</strain>
    </source>
</reference>
<proteinExistence type="predicted"/>
<dbReference type="InterPro" id="IPR012312">
    <property type="entry name" value="Hemerythrin-like"/>
</dbReference>
<dbReference type="Proteomes" id="UP000294739">
    <property type="component" value="Unassembled WGS sequence"/>
</dbReference>
<feature type="domain" description="Hemerythrin-like" evidence="1">
    <location>
        <begin position="22"/>
        <end position="160"/>
    </location>
</feature>
<dbReference type="InParanoid" id="A0A4V2Z2E5"/>
<evidence type="ECO:0000313" key="3">
    <source>
        <dbReference type="Proteomes" id="UP000294739"/>
    </source>
</evidence>
<evidence type="ECO:0000313" key="2">
    <source>
        <dbReference type="EMBL" id="TDE08578.1"/>
    </source>
</evidence>
<keyword evidence="3" id="KW-1185">Reference proteome</keyword>
<dbReference type="OrthoDB" id="8225825at2"/>
<gene>
    <name evidence="2" type="ORF">E1269_16765</name>
</gene>
<evidence type="ECO:0000259" key="1">
    <source>
        <dbReference type="Pfam" id="PF01814"/>
    </source>
</evidence>
<accession>A0A4V2Z2E5</accession>
<protein>
    <submittedName>
        <fullName evidence="2">Hemerythrin domain-containing protein</fullName>
    </submittedName>
</protein>
<dbReference type="Pfam" id="PF01814">
    <property type="entry name" value="Hemerythrin"/>
    <property type="match status" value="1"/>
</dbReference>
<dbReference type="Gene3D" id="1.20.120.520">
    <property type="entry name" value="nmb1532 protein domain like"/>
    <property type="match status" value="1"/>
</dbReference>
<dbReference type="RefSeq" id="WP_131896544.1">
    <property type="nucleotide sequence ID" value="NZ_SMKZ01000023.1"/>
</dbReference>
<name>A0A4V2Z2E5_9ACTN</name>
<organism evidence="2 3">
    <name type="scientific">Jiangella asiatica</name>
    <dbReference type="NCBI Taxonomy" id="2530372"/>
    <lineage>
        <taxon>Bacteria</taxon>
        <taxon>Bacillati</taxon>
        <taxon>Actinomycetota</taxon>
        <taxon>Actinomycetes</taxon>
        <taxon>Jiangellales</taxon>
        <taxon>Jiangellaceae</taxon>
        <taxon>Jiangella</taxon>
    </lineage>
</organism>